<keyword evidence="3 6" id="KW-0812">Transmembrane</keyword>
<sequence length="392" mass="43295">MNLMKKSIKPIVSLILLYIGYMLLFADRTVMNISMAYIGKEFQISPAALGATASAFFLGYTLMQIPGGIVTDILGSKKTVIISLILWSLLTAFTGLATSLMTLVVIRFLFGLAEGPYPSAALKQISEEYDKSDRSQATSVTISSNYAGAAIAPLIIVPIIASHGWRVSFYFLGILGLILVGLYYLIERPIKSKKEITTAKKINWREIDKRIWIFVIIGLVLNVITKGLETWMPIYFLQAQHINLKNLAWLVPLPVIAGGIAAFISGFVMVHIFRKRERWMIFISSLLTLIFMFGMYKSTTLVWIVIFEILVYFTKSLAFTGIFSFVAQILDEKTYGSSIGVVNFGGQLGGFIGPLLIGWLVQLSGSYSVAFVGLVVCALIAAITSTFVKNIK</sequence>
<feature type="transmembrane region" description="Helical" evidence="6">
    <location>
        <begin position="367"/>
        <end position="388"/>
    </location>
</feature>
<evidence type="ECO:0000313" key="9">
    <source>
        <dbReference type="Proteomes" id="UP000035027"/>
    </source>
</evidence>
<evidence type="ECO:0000256" key="1">
    <source>
        <dbReference type="ARBA" id="ARBA00004651"/>
    </source>
</evidence>
<evidence type="ECO:0000256" key="3">
    <source>
        <dbReference type="ARBA" id="ARBA00022692"/>
    </source>
</evidence>
<comment type="subcellular location">
    <subcellularLocation>
        <location evidence="1">Cell membrane</location>
        <topology evidence="1">Multi-pass membrane protein</topology>
    </subcellularLocation>
</comment>
<feature type="transmembrane region" description="Helical" evidence="6">
    <location>
        <begin position="7"/>
        <end position="24"/>
    </location>
</feature>
<keyword evidence="4 6" id="KW-1133">Transmembrane helix</keyword>
<proteinExistence type="predicted"/>
<dbReference type="InterPro" id="IPR036259">
    <property type="entry name" value="MFS_trans_sf"/>
</dbReference>
<keyword evidence="2" id="KW-0813">Transport</keyword>
<dbReference type="PATRIC" id="fig|1194971.3.peg.213"/>
<dbReference type="InterPro" id="IPR050382">
    <property type="entry name" value="MFS_Na/Anion_cotransporter"/>
</dbReference>
<dbReference type="GO" id="GO:0022857">
    <property type="term" value="F:transmembrane transporter activity"/>
    <property type="evidence" value="ECO:0007669"/>
    <property type="project" value="InterPro"/>
</dbReference>
<feature type="transmembrane region" description="Helical" evidence="6">
    <location>
        <begin position="302"/>
        <end position="327"/>
    </location>
</feature>
<evidence type="ECO:0000256" key="5">
    <source>
        <dbReference type="ARBA" id="ARBA00023136"/>
    </source>
</evidence>
<accession>A0A0F7PR60</accession>
<evidence type="ECO:0000256" key="6">
    <source>
        <dbReference type="SAM" id="Phobius"/>
    </source>
</evidence>
<feature type="transmembrane region" description="Helical" evidence="6">
    <location>
        <begin position="167"/>
        <end position="186"/>
    </location>
</feature>
<dbReference type="InterPro" id="IPR020846">
    <property type="entry name" value="MFS_dom"/>
</dbReference>
<dbReference type="CDD" id="cd17319">
    <property type="entry name" value="MFS_ExuT_GudP_like"/>
    <property type="match status" value="1"/>
</dbReference>
<gene>
    <name evidence="8" type="ORF">LsR_00216</name>
</gene>
<evidence type="ECO:0000256" key="2">
    <source>
        <dbReference type="ARBA" id="ARBA00022448"/>
    </source>
</evidence>
<feature type="transmembrane region" description="Helical" evidence="6">
    <location>
        <begin position="339"/>
        <end position="361"/>
    </location>
</feature>
<keyword evidence="5 6" id="KW-0472">Membrane</keyword>
<dbReference type="EMBL" id="CP011403">
    <property type="protein sequence ID" value="AKI03767.1"/>
    <property type="molecule type" value="Genomic_DNA"/>
</dbReference>
<dbReference type="InterPro" id="IPR011701">
    <property type="entry name" value="MFS"/>
</dbReference>
<dbReference type="PROSITE" id="PS50850">
    <property type="entry name" value="MFS"/>
    <property type="match status" value="1"/>
</dbReference>
<dbReference type="PANTHER" id="PTHR11662:SF399">
    <property type="entry name" value="FI19708P1-RELATED"/>
    <property type="match status" value="1"/>
</dbReference>
<name>A0A0F7PR60_9LACO</name>
<dbReference type="SUPFAM" id="SSF103473">
    <property type="entry name" value="MFS general substrate transporter"/>
    <property type="match status" value="1"/>
</dbReference>
<organism evidence="8 9">
    <name type="scientific">Ligilactobacillus salivarius str. Ren</name>
    <dbReference type="NCBI Taxonomy" id="1194971"/>
    <lineage>
        <taxon>Bacteria</taxon>
        <taxon>Bacillati</taxon>
        <taxon>Bacillota</taxon>
        <taxon>Bacilli</taxon>
        <taxon>Lactobacillales</taxon>
        <taxon>Lactobacillaceae</taxon>
        <taxon>Ligilactobacillus</taxon>
    </lineage>
</organism>
<dbReference type="AlphaFoldDB" id="A0A0F7PR60"/>
<feature type="transmembrane region" description="Helical" evidence="6">
    <location>
        <begin position="84"/>
        <end position="110"/>
    </location>
</feature>
<evidence type="ECO:0000256" key="4">
    <source>
        <dbReference type="ARBA" id="ARBA00022989"/>
    </source>
</evidence>
<feature type="domain" description="Major facilitator superfamily (MFS) profile" evidence="7">
    <location>
        <begin position="13"/>
        <end position="392"/>
    </location>
</feature>
<dbReference type="Proteomes" id="UP000035027">
    <property type="component" value="Chromosome"/>
</dbReference>
<feature type="transmembrane region" description="Helical" evidence="6">
    <location>
        <begin position="248"/>
        <end position="272"/>
    </location>
</feature>
<reference evidence="8 9" key="1">
    <citation type="submission" date="2015-05" db="EMBL/GenBank/DDBJ databases">
        <title>Complete genome sequence of Lactobacillus salivarius Ren, a probiotic strain with antitumor activity.</title>
        <authorList>
            <person name="Sun E."/>
            <person name="Zhao L."/>
            <person name="Liu S."/>
            <person name="Zhang M."/>
            <person name="Guo H."/>
            <person name="Ren F."/>
        </authorList>
    </citation>
    <scope>NUCLEOTIDE SEQUENCE [LARGE SCALE GENOMIC DNA]</scope>
    <source>
        <strain evidence="8 9">Ren</strain>
    </source>
</reference>
<feature type="transmembrane region" description="Helical" evidence="6">
    <location>
        <begin position="279"/>
        <end position="296"/>
    </location>
</feature>
<dbReference type="Gene3D" id="1.20.1250.20">
    <property type="entry name" value="MFS general substrate transporter like domains"/>
    <property type="match status" value="2"/>
</dbReference>
<feature type="transmembrane region" description="Helical" evidence="6">
    <location>
        <begin position="44"/>
        <end position="63"/>
    </location>
</feature>
<dbReference type="PANTHER" id="PTHR11662">
    <property type="entry name" value="SOLUTE CARRIER FAMILY 17"/>
    <property type="match status" value="1"/>
</dbReference>
<evidence type="ECO:0000259" key="7">
    <source>
        <dbReference type="PROSITE" id="PS50850"/>
    </source>
</evidence>
<evidence type="ECO:0000313" key="8">
    <source>
        <dbReference type="EMBL" id="AKI03767.1"/>
    </source>
</evidence>
<protein>
    <submittedName>
        <fullName evidence="8">MFS transporter</fullName>
    </submittedName>
</protein>
<feature type="transmembrane region" description="Helical" evidence="6">
    <location>
        <begin position="211"/>
        <end position="228"/>
    </location>
</feature>
<dbReference type="GO" id="GO:0005886">
    <property type="term" value="C:plasma membrane"/>
    <property type="evidence" value="ECO:0007669"/>
    <property type="project" value="UniProtKB-SubCell"/>
</dbReference>
<dbReference type="Pfam" id="PF07690">
    <property type="entry name" value="MFS_1"/>
    <property type="match status" value="1"/>
</dbReference>